<dbReference type="PANTHER" id="PTHR42926">
    <property type="match status" value="1"/>
</dbReference>
<dbReference type="AlphaFoldDB" id="A0A3A8Q6V4"/>
<dbReference type="InterPro" id="IPR030665">
    <property type="entry name" value="KaiC"/>
</dbReference>
<keyword evidence="5" id="KW-0418">Kinase</keyword>
<dbReference type="OrthoDB" id="9783783at2"/>
<dbReference type="PIRSF" id="PIRSF039117">
    <property type="entry name" value="KaiC"/>
    <property type="match status" value="1"/>
</dbReference>
<dbReference type="Pfam" id="PF06745">
    <property type="entry name" value="ATPase"/>
    <property type="match status" value="2"/>
</dbReference>
<feature type="compositionally biased region" description="Basic residues" evidence="7">
    <location>
        <begin position="511"/>
        <end position="527"/>
    </location>
</feature>
<dbReference type="SUPFAM" id="SSF52540">
    <property type="entry name" value="P-loop containing nucleoside triphosphate hydrolases"/>
    <property type="match status" value="2"/>
</dbReference>
<dbReference type="Proteomes" id="UP000282656">
    <property type="component" value="Unassembled WGS sequence"/>
</dbReference>
<keyword evidence="6" id="KW-0378">Hydrolase</keyword>
<evidence type="ECO:0000313" key="10">
    <source>
        <dbReference type="Proteomes" id="UP000282656"/>
    </source>
</evidence>
<evidence type="ECO:0000313" key="9">
    <source>
        <dbReference type="EMBL" id="RKH64439.1"/>
    </source>
</evidence>
<dbReference type="GO" id="GO:0016787">
    <property type="term" value="F:hydrolase activity"/>
    <property type="evidence" value="ECO:0007669"/>
    <property type="project" value="UniProtKB-KW"/>
</dbReference>
<dbReference type="GO" id="GO:0005524">
    <property type="term" value="F:ATP binding"/>
    <property type="evidence" value="ECO:0007669"/>
    <property type="project" value="InterPro"/>
</dbReference>
<dbReference type="GO" id="GO:0004674">
    <property type="term" value="F:protein serine/threonine kinase activity"/>
    <property type="evidence" value="ECO:0007669"/>
    <property type="project" value="UniProtKB-EC"/>
</dbReference>
<dbReference type="InterPro" id="IPR003593">
    <property type="entry name" value="AAA+_ATPase"/>
</dbReference>
<organism evidence="9 10">
    <name type="scientific">Corallococcus interemptor</name>
    <dbReference type="NCBI Taxonomy" id="2316720"/>
    <lineage>
        <taxon>Bacteria</taxon>
        <taxon>Pseudomonadati</taxon>
        <taxon>Myxococcota</taxon>
        <taxon>Myxococcia</taxon>
        <taxon>Myxococcales</taxon>
        <taxon>Cystobacterineae</taxon>
        <taxon>Myxococcaceae</taxon>
        <taxon>Corallococcus</taxon>
    </lineage>
</organism>
<evidence type="ECO:0000256" key="4">
    <source>
        <dbReference type="ARBA" id="ARBA00022737"/>
    </source>
</evidence>
<protein>
    <recommendedName>
        <fullName evidence="1">non-specific serine/threonine protein kinase</fullName>
        <ecNumber evidence="1">2.7.11.1</ecNumber>
    </recommendedName>
</protein>
<evidence type="ECO:0000256" key="1">
    <source>
        <dbReference type="ARBA" id="ARBA00012513"/>
    </source>
</evidence>
<dbReference type="Gene3D" id="3.40.50.300">
    <property type="entry name" value="P-loop containing nucleotide triphosphate hydrolases"/>
    <property type="match status" value="2"/>
</dbReference>
<proteinExistence type="predicted"/>
<evidence type="ECO:0000259" key="8">
    <source>
        <dbReference type="PROSITE" id="PS51146"/>
    </source>
</evidence>
<feature type="domain" description="KaiC" evidence="8">
    <location>
        <begin position="256"/>
        <end position="492"/>
    </location>
</feature>
<dbReference type="InterPro" id="IPR010624">
    <property type="entry name" value="KaiC_dom"/>
</dbReference>
<dbReference type="InterPro" id="IPR027417">
    <property type="entry name" value="P-loop_NTPase"/>
</dbReference>
<dbReference type="SMART" id="SM00382">
    <property type="entry name" value="AAA"/>
    <property type="match status" value="2"/>
</dbReference>
<dbReference type="PANTHER" id="PTHR42926:SF1">
    <property type="entry name" value="CIRCADIAN CLOCK OSCILLATOR PROTEIN KAIC 1"/>
    <property type="match status" value="1"/>
</dbReference>
<dbReference type="PROSITE" id="PS51146">
    <property type="entry name" value="KAIC"/>
    <property type="match status" value="1"/>
</dbReference>
<dbReference type="CDD" id="cd01124">
    <property type="entry name" value="KaiC-like"/>
    <property type="match status" value="1"/>
</dbReference>
<dbReference type="InterPro" id="IPR014774">
    <property type="entry name" value="KaiC-like_dom"/>
</dbReference>
<keyword evidence="2" id="KW-0597">Phosphoprotein</keyword>
<evidence type="ECO:0000256" key="2">
    <source>
        <dbReference type="ARBA" id="ARBA00022553"/>
    </source>
</evidence>
<dbReference type="EMBL" id="RAWM01000084">
    <property type="protein sequence ID" value="RKH64439.1"/>
    <property type="molecule type" value="Genomic_DNA"/>
</dbReference>
<dbReference type="InterPro" id="IPR051347">
    <property type="entry name" value="Circadian_clock_KaiC-rel"/>
</dbReference>
<evidence type="ECO:0000256" key="7">
    <source>
        <dbReference type="SAM" id="MobiDB-lite"/>
    </source>
</evidence>
<keyword evidence="10" id="KW-1185">Reference proteome</keyword>
<gene>
    <name evidence="9" type="ORF">D7X96_25800</name>
</gene>
<evidence type="ECO:0000256" key="6">
    <source>
        <dbReference type="ARBA" id="ARBA00022801"/>
    </source>
</evidence>
<name>A0A3A8Q6V4_9BACT</name>
<keyword evidence="4" id="KW-0677">Repeat</keyword>
<evidence type="ECO:0000256" key="5">
    <source>
        <dbReference type="ARBA" id="ARBA00022777"/>
    </source>
</evidence>
<dbReference type="EC" id="2.7.11.1" evidence="1"/>
<dbReference type="RefSeq" id="WP_120549254.1">
    <property type="nucleotide sequence ID" value="NZ_RAWM01000084.1"/>
</dbReference>
<accession>A0A3A8Q6V4</accession>
<comment type="caution">
    <text evidence="9">The sequence shown here is derived from an EMBL/GenBank/DDBJ whole genome shotgun (WGS) entry which is preliminary data.</text>
</comment>
<keyword evidence="3" id="KW-0808">Transferase</keyword>
<sequence length="540" mass="59384">MANTEDADGSNPSGEGRSPAKRLVTNVPRLDFITKGGLIQGSSYAIIGPPGSGKTVLANQIAFQHVKNGGKALYVTLLSESHGRMLENLSQMTFFDPDVIPDRLQYLSGYRDLERDGLKGLLELLRKNAQAHGTTLLIIDGMDAAKEFARSDLSFKRFLQDLQTFSSILGCTSLLLAPHHEGEIHPENTAVDGIFELSLWLHGPRAVRELIATKFRGGPSLLGRHEVEISNQGIVIHPRTEVQFAHPAASGREDRIRMPFGIPRLDEALRGGVLSGSTTLLLGAPGTGKTLLGLHFLLQGARAGQPGVYFGFFETPPRLIEKAEGTGMGDLKKYVDEGLIEIQWQPPLEHNLDSLAEKLLERIQERKVDRLRLFIDGVSGFRSAAVYPDRMGRFFSALAHQLRMMDVTTLYSDETPLFSPGVDMPQPEAASTVENVILLRYVELRSQLYRLLSIMKMRESAYDSAIREFSISEKGIQVAETFESAESILTGHARISGESSRPDKVKAPLGTRKKQGRKAAAKKKPAAKKAPAGTSRRRRS</sequence>
<evidence type="ECO:0000256" key="3">
    <source>
        <dbReference type="ARBA" id="ARBA00022679"/>
    </source>
</evidence>
<reference evidence="10" key="1">
    <citation type="submission" date="2018-09" db="EMBL/GenBank/DDBJ databases">
        <authorList>
            <person name="Livingstone P.G."/>
            <person name="Whitworth D.E."/>
        </authorList>
    </citation>
    <scope>NUCLEOTIDE SEQUENCE [LARGE SCALE GENOMIC DNA]</scope>
    <source>
        <strain evidence="10">AB047A</strain>
    </source>
</reference>
<feature type="region of interest" description="Disordered" evidence="7">
    <location>
        <begin position="494"/>
        <end position="540"/>
    </location>
</feature>
<feature type="region of interest" description="Disordered" evidence="7">
    <location>
        <begin position="1"/>
        <end position="21"/>
    </location>
</feature>